<accession>A0A951P7U1</accession>
<evidence type="ECO:0008006" key="3">
    <source>
        <dbReference type="Google" id="ProtNLM"/>
    </source>
</evidence>
<comment type="caution">
    <text evidence="1">The sequence shown here is derived from an EMBL/GenBank/DDBJ whole genome shotgun (WGS) entry which is preliminary data.</text>
</comment>
<organism evidence="1 2">
    <name type="scientific">Pegethrix bostrychoides GSE-TBD4-15B</name>
    <dbReference type="NCBI Taxonomy" id="2839662"/>
    <lineage>
        <taxon>Bacteria</taxon>
        <taxon>Bacillati</taxon>
        <taxon>Cyanobacteriota</taxon>
        <taxon>Cyanophyceae</taxon>
        <taxon>Oculatellales</taxon>
        <taxon>Oculatellaceae</taxon>
        <taxon>Pegethrix</taxon>
    </lineage>
</organism>
<protein>
    <recommendedName>
        <fullName evidence="3">Sigma-70 family RNA polymerase sigma factor</fullName>
    </recommendedName>
</protein>
<dbReference type="Proteomes" id="UP000707356">
    <property type="component" value="Unassembled WGS sequence"/>
</dbReference>
<proteinExistence type="predicted"/>
<evidence type="ECO:0000313" key="2">
    <source>
        <dbReference type="Proteomes" id="UP000707356"/>
    </source>
</evidence>
<name>A0A951P7U1_9CYAN</name>
<evidence type="ECO:0000313" key="1">
    <source>
        <dbReference type="EMBL" id="MBW4464223.1"/>
    </source>
</evidence>
<gene>
    <name evidence="1" type="ORF">KME07_02130</name>
</gene>
<dbReference type="EMBL" id="JAHHHV010000008">
    <property type="protein sequence ID" value="MBW4464223.1"/>
    <property type="molecule type" value="Genomic_DNA"/>
</dbReference>
<reference evidence="1" key="2">
    <citation type="journal article" date="2022" name="Microbiol. Resour. Announc.">
        <title>Metagenome Sequencing to Explore Phylogenomics of Terrestrial Cyanobacteria.</title>
        <authorList>
            <person name="Ward R.D."/>
            <person name="Stajich J.E."/>
            <person name="Johansen J.R."/>
            <person name="Huntemann M."/>
            <person name="Clum A."/>
            <person name="Foster B."/>
            <person name="Foster B."/>
            <person name="Roux S."/>
            <person name="Palaniappan K."/>
            <person name="Varghese N."/>
            <person name="Mukherjee S."/>
            <person name="Reddy T.B.K."/>
            <person name="Daum C."/>
            <person name="Copeland A."/>
            <person name="Chen I.A."/>
            <person name="Ivanova N.N."/>
            <person name="Kyrpides N.C."/>
            <person name="Shapiro N."/>
            <person name="Eloe-Fadrosh E.A."/>
            <person name="Pietrasiak N."/>
        </authorList>
    </citation>
    <scope>NUCLEOTIDE SEQUENCE</scope>
    <source>
        <strain evidence="1">GSE-TBD4-15B</strain>
    </source>
</reference>
<sequence>MCSLPEDRNQQLSQLDLTLRQLIEQAQALPPASPARRQLVHRLIVTLLNSGEIRSEGDEIYMQALLETQKWFSRNFHKFDPTQAADPESATVLGWFKLNLYYGLKHPRPAIPPIQFGEDQRVSAEFQHSEGGSTPVWDLLPPETDNSAEAEIIRRERVAAIRDCVASCAVLRSKFVPNRPDLHCQKLLLLRLPNWDSGWLPGASWEDLSAEFGVSRRHLIDCYNKHLTQSCQSCLAQCCRRRLAV</sequence>
<reference evidence="1" key="1">
    <citation type="submission" date="2021-05" db="EMBL/GenBank/DDBJ databases">
        <authorList>
            <person name="Pietrasiak N."/>
            <person name="Ward R."/>
            <person name="Stajich J.E."/>
            <person name="Kurbessoian T."/>
        </authorList>
    </citation>
    <scope>NUCLEOTIDE SEQUENCE</scope>
    <source>
        <strain evidence="1">GSE-TBD4-15B</strain>
    </source>
</reference>
<dbReference type="AlphaFoldDB" id="A0A951P7U1"/>